<dbReference type="EMBL" id="JH711581">
    <property type="protein sequence ID" value="EIW79015.1"/>
    <property type="molecule type" value="Genomic_DNA"/>
</dbReference>
<dbReference type="RefSeq" id="XP_007770749.1">
    <property type="nucleotide sequence ID" value="XM_007772559.1"/>
</dbReference>
<dbReference type="InterPro" id="IPR015943">
    <property type="entry name" value="WD40/YVTN_repeat-like_dom_sf"/>
</dbReference>
<dbReference type="PANTHER" id="PTHR10039">
    <property type="entry name" value="AMELOGENIN"/>
    <property type="match status" value="1"/>
</dbReference>
<dbReference type="PANTHER" id="PTHR10039:SF14">
    <property type="entry name" value="NACHT DOMAIN-CONTAINING PROTEIN"/>
    <property type="match status" value="1"/>
</dbReference>
<dbReference type="SUPFAM" id="SSF50969">
    <property type="entry name" value="YVTN repeat-like/Quinoprotein amine dehydrogenase"/>
    <property type="match status" value="1"/>
</dbReference>
<organism evidence="3 4">
    <name type="scientific">Coniophora puteana (strain RWD-64-598)</name>
    <name type="common">Brown rot fungus</name>
    <dbReference type="NCBI Taxonomy" id="741705"/>
    <lineage>
        <taxon>Eukaryota</taxon>
        <taxon>Fungi</taxon>
        <taxon>Dikarya</taxon>
        <taxon>Basidiomycota</taxon>
        <taxon>Agaricomycotina</taxon>
        <taxon>Agaricomycetes</taxon>
        <taxon>Agaricomycetidae</taxon>
        <taxon>Boletales</taxon>
        <taxon>Coniophorineae</taxon>
        <taxon>Coniophoraceae</taxon>
        <taxon>Coniophora</taxon>
    </lineage>
</organism>
<dbReference type="KEGG" id="cput:CONPUDRAFT_166851"/>
<evidence type="ECO:0000259" key="2">
    <source>
        <dbReference type="Pfam" id="PF24883"/>
    </source>
</evidence>
<protein>
    <recommendedName>
        <fullName evidence="2">Nephrocystin 3-like N-terminal domain-containing protein</fullName>
    </recommendedName>
</protein>
<dbReference type="OrthoDB" id="4760524at2759"/>
<accession>A0A5M3MK25</accession>
<dbReference type="InterPro" id="IPR027417">
    <property type="entry name" value="P-loop_NTPase"/>
</dbReference>
<dbReference type="Proteomes" id="UP000053558">
    <property type="component" value="Unassembled WGS sequence"/>
</dbReference>
<evidence type="ECO:0000313" key="3">
    <source>
        <dbReference type="EMBL" id="EIW79015.1"/>
    </source>
</evidence>
<comment type="caution">
    <text evidence="3">The sequence shown here is derived from an EMBL/GenBank/DDBJ whole genome shotgun (WGS) entry which is preliminary data.</text>
</comment>
<proteinExistence type="predicted"/>
<feature type="domain" description="Nephrocystin 3-like N-terminal" evidence="2">
    <location>
        <begin position="51"/>
        <end position="206"/>
    </location>
</feature>
<sequence length="1270" mass="142597">MTVTDDEIWQKLANEIAPGAEYDSNARRPYSQCLPGTRVELLDALETSLTRGNQRFVWLFGGSGSGKSSVAYSIAERLRNTESLATTFFFSRKYFARSNTDRVFLSLAYQIGLLHHRARNCIIKAIRWNPSLLTAEASPLQQKEALVVEPLKELQHVWEGGRTMIFDAADEGEDNRGVQIKDLANELAELLRDPTIPISSVLFTSRPRSYLQNLTRHSDIANLVTIHQIEHFDASHDVELFLRYQFQDIYDIRDISFVHPHPWPSQNVLDTLLHQIKGQFVVASTICNLVRNAIDPADCLNLVANMYEGEVDPIDVDLGNINSIYRYILSGGDPQCQSSDAETLADVVALAEPLPLSDICKLFTRDVGQNLVHLSPIVHIPSAESLGPVQIHHTSLRDYFSQSSLSGDFYVDPAHSHQRLVCRCLKILQRDLKKDICGLCDSSKLHGEIPDFGERVNVAVSGALRYACRYLTYHLARADHTSEIQALVFRFTKKYLLFFLELSSVIGSLHIGVRSLIDAEKVLSSWGKSEDRELALKLLYDAWRLVLKFFEPIRDSALHLYESALPLCPPQTQLLPVYRALCLVSVMAVEEGLGDRWDYHIREFFVNVFATIIMSPNGHRLVTIAAHDIQVWDPVTGAIIASLDSVQAPDRAAFSPDGIILACQYHTGRTCMWFTEPSSFVELIPPQLEADAAVCAFSHDGLLLATAVTCAANYGVTVHIFDRDRDGESWSHRTPLNFPGNGRVQDLVFSCAGLIMIVTQNRAYILDITDNSWSPHAQPDKKWLSPFHWHCFTYNGDATLHVTGGNEVRMARLNTGEDPVPTWRVEGADVMNPPPFVRRLGDAFLLGDYIYTRDRQIFLPSQTGNWHSLGVITEGKRTSIIDLSLLFGWKKSAPRTNKTRRKDGIAFIPICRPDLKQAVIIKAGHEQLATHVAVDGISGWKTITLNGSIFDVPRSHVCVSRNMELFAILDVSGRTVCIRTLKGLKVCDVTPEIDWVKILEPSISLKIDFSPESTYFNLVAHDHLTVWLAATGVIVGTTDTSRFAFSSDDTLLATAGSDGTVRIFSVGNCMVPLRCITNLPKSVTDLPKPVTDIQLAFPGLTYDIDVLTYIEATEDSHGELAFSQYNSKTSNILQTTTQQTPKDSWSKQLLRSPHLKKFILREWSHDLPWIHNVELKLPEDGSPDTTLFEMDTVCSPGSVVDSNTWSDVTIDGGWIRVGSRRICWLPRYYRPRQGSFWVFANRILYKPSSPANVPRIVLRLKGVDIYYYDW</sequence>
<dbReference type="Gene3D" id="2.130.10.10">
    <property type="entry name" value="YVTN repeat-like/Quinoprotein amine dehydrogenase"/>
    <property type="match status" value="2"/>
</dbReference>
<dbReference type="AlphaFoldDB" id="A0A5M3MK25"/>
<evidence type="ECO:0000313" key="4">
    <source>
        <dbReference type="Proteomes" id="UP000053558"/>
    </source>
</evidence>
<dbReference type="SUPFAM" id="SSF52540">
    <property type="entry name" value="P-loop containing nucleoside triphosphate hydrolases"/>
    <property type="match status" value="1"/>
</dbReference>
<keyword evidence="1" id="KW-0677">Repeat</keyword>
<dbReference type="InterPro" id="IPR056884">
    <property type="entry name" value="NPHP3-like_N"/>
</dbReference>
<dbReference type="InterPro" id="IPR011044">
    <property type="entry name" value="Quino_amine_DH_bsu"/>
</dbReference>
<gene>
    <name evidence="3" type="ORF">CONPUDRAFT_166851</name>
</gene>
<evidence type="ECO:0000256" key="1">
    <source>
        <dbReference type="ARBA" id="ARBA00022737"/>
    </source>
</evidence>
<reference evidence="4" key="1">
    <citation type="journal article" date="2012" name="Science">
        <title>The Paleozoic origin of enzymatic lignin decomposition reconstructed from 31 fungal genomes.</title>
        <authorList>
            <person name="Floudas D."/>
            <person name="Binder M."/>
            <person name="Riley R."/>
            <person name="Barry K."/>
            <person name="Blanchette R.A."/>
            <person name="Henrissat B."/>
            <person name="Martinez A.T."/>
            <person name="Otillar R."/>
            <person name="Spatafora J.W."/>
            <person name="Yadav J.S."/>
            <person name="Aerts A."/>
            <person name="Benoit I."/>
            <person name="Boyd A."/>
            <person name="Carlson A."/>
            <person name="Copeland A."/>
            <person name="Coutinho P.M."/>
            <person name="de Vries R.P."/>
            <person name="Ferreira P."/>
            <person name="Findley K."/>
            <person name="Foster B."/>
            <person name="Gaskell J."/>
            <person name="Glotzer D."/>
            <person name="Gorecki P."/>
            <person name="Heitman J."/>
            <person name="Hesse C."/>
            <person name="Hori C."/>
            <person name="Igarashi K."/>
            <person name="Jurgens J.A."/>
            <person name="Kallen N."/>
            <person name="Kersten P."/>
            <person name="Kohler A."/>
            <person name="Kuees U."/>
            <person name="Kumar T.K.A."/>
            <person name="Kuo A."/>
            <person name="LaButti K."/>
            <person name="Larrondo L.F."/>
            <person name="Lindquist E."/>
            <person name="Ling A."/>
            <person name="Lombard V."/>
            <person name="Lucas S."/>
            <person name="Lundell T."/>
            <person name="Martin R."/>
            <person name="McLaughlin D.J."/>
            <person name="Morgenstern I."/>
            <person name="Morin E."/>
            <person name="Murat C."/>
            <person name="Nagy L.G."/>
            <person name="Nolan M."/>
            <person name="Ohm R.A."/>
            <person name="Patyshakuliyeva A."/>
            <person name="Rokas A."/>
            <person name="Ruiz-Duenas F.J."/>
            <person name="Sabat G."/>
            <person name="Salamov A."/>
            <person name="Samejima M."/>
            <person name="Schmutz J."/>
            <person name="Slot J.C."/>
            <person name="St John F."/>
            <person name="Stenlid J."/>
            <person name="Sun H."/>
            <person name="Sun S."/>
            <person name="Syed K."/>
            <person name="Tsang A."/>
            <person name="Wiebenga A."/>
            <person name="Young D."/>
            <person name="Pisabarro A."/>
            <person name="Eastwood D.C."/>
            <person name="Martin F."/>
            <person name="Cullen D."/>
            <person name="Grigoriev I.V."/>
            <person name="Hibbett D.S."/>
        </authorList>
    </citation>
    <scope>NUCLEOTIDE SEQUENCE [LARGE SCALE GENOMIC DNA]</scope>
    <source>
        <strain evidence="4">RWD-64-598 SS2</strain>
    </source>
</reference>
<dbReference type="Pfam" id="PF24883">
    <property type="entry name" value="NPHP3_N"/>
    <property type="match status" value="1"/>
</dbReference>
<name>A0A5M3MK25_CONPW</name>
<dbReference type="GeneID" id="19205659"/>
<dbReference type="Gene3D" id="3.40.50.300">
    <property type="entry name" value="P-loop containing nucleotide triphosphate hydrolases"/>
    <property type="match status" value="1"/>
</dbReference>
<keyword evidence="4" id="KW-1185">Reference proteome</keyword>